<proteinExistence type="predicted"/>
<organism evidence="1 2">
    <name type="scientific">Streptomyces iconiensis</name>
    <dbReference type="NCBI Taxonomy" id="1384038"/>
    <lineage>
        <taxon>Bacteria</taxon>
        <taxon>Bacillati</taxon>
        <taxon>Actinomycetota</taxon>
        <taxon>Actinomycetes</taxon>
        <taxon>Kitasatosporales</taxon>
        <taxon>Streptomycetaceae</taxon>
        <taxon>Streptomyces</taxon>
    </lineage>
</organism>
<dbReference type="RefSeq" id="WP_274044265.1">
    <property type="nucleotide sequence ID" value="NZ_JANCPR020000053.1"/>
</dbReference>
<evidence type="ECO:0000313" key="1">
    <source>
        <dbReference type="EMBL" id="MDJ1137187.1"/>
    </source>
</evidence>
<evidence type="ECO:0000313" key="2">
    <source>
        <dbReference type="Proteomes" id="UP001214441"/>
    </source>
</evidence>
<sequence length="182" mass="19827">MLADGLRDELADLHMELRARTPGEFARCGGREQVREDFLSHLTARIKRPGFALAVAEANGLVGCAFGFPARGDSFRRPDSGWSPPGDDLDLLAACDNVFVVTTLLVRSQPQEKDVARRLAERLIIDHHASLGATLVGHEDYASLASLRSWGWQDAGESWGPSSASLSRVLVLPLTERPPTAR</sequence>
<dbReference type="EMBL" id="JANCPR020000053">
    <property type="protein sequence ID" value="MDJ1137187.1"/>
    <property type="molecule type" value="Genomic_DNA"/>
</dbReference>
<protein>
    <recommendedName>
        <fullName evidence="3">N-acetyltransferase domain-containing protein</fullName>
    </recommendedName>
</protein>
<name>A0ABT7A7Z6_9ACTN</name>
<accession>A0ABT7A7Z6</accession>
<comment type="caution">
    <text evidence="1">The sequence shown here is derived from an EMBL/GenBank/DDBJ whole genome shotgun (WGS) entry which is preliminary data.</text>
</comment>
<reference evidence="1 2" key="1">
    <citation type="submission" date="2023-05" db="EMBL/GenBank/DDBJ databases">
        <title>Streptantibioticus silvisoli sp. nov., acidotolerant actinomycetes 1 from pine litter.</title>
        <authorList>
            <person name="Swiecimska M."/>
            <person name="Golinska P."/>
            <person name="Sangal V."/>
            <person name="Wachnowicz B."/>
            <person name="Goodfellow M."/>
        </authorList>
    </citation>
    <scope>NUCLEOTIDE SEQUENCE [LARGE SCALE GENOMIC DNA]</scope>
    <source>
        <strain evidence="1 2">DSM 42109</strain>
    </source>
</reference>
<keyword evidence="2" id="KW-1185">Reference proteome</keyword>
<evidence type="ECO:0008006" key="3">
    <source>
        <dbReference type="Google" id="ProtNLM"/>
    </source>
</evidence>
<dbReference type="Proteomes" id="UP001214441">
    <property type="component" value="Unassembled WGS sequence"/>
</dbReference>
<gene>
    <name evidence="1" type="ORF">NMN56_035635</name>
</gene>